<dbReference type="SUPFAM" id="SSF111283">
    <property type="entry name" value="Putative modulator of DNA gyrase, PmbA/TldD"/>
    <property type="match status" value="1"/>
</dbReference>
<dbReference type="AlphaFoldDB" id="A0A2Z2LEE6"/>
<dbReference type="InterPro" id="IPR045570">
    <property type="entry name" value="Metalloprtase-TldD/E_cen_dom"/>
</dbReference>
<keyword evidence="6" id="KW-1185">Reference proteome</keyword>
<dbReference type="EMBL" id="CP015994">
    <property type="protein sequence ID" value="ASI47673.1"/>
    <property type="molecule type" value="Genomic_DNA"/>
</dbReference>
<dbReference type="OrthoDB" id="9803618at2"/>
<dbReference type="Gene3D" id="3.30.2290.10">
    <property type="entry name" value="PmbA/TldD superfamily"/>
    <property type="match status" value="1"/>
</dbReference>
<comment type="similarity">
    <text evidence="1">Belongs to the peptidase U62 family.</text>
</comment>
<accession>A0A2Z2LEE6</accession>
<feature type="domain" description="Metalloprotease TldD/E central" evidence="4">
    <location>
        <begin position="117"/>
        <end position="219"/>
    </location>
</feature>
<evidence type="ECO:0000256" key="1">
    <source>
        <dbReference type="ARBA" id="ARBA00005836"/>
    </source>
</evidence>
<feature type="domain" description="Metalloprotease TldD/E C-terminal" evidence="3">
    <location>
        <begin position="226"/>
        <end position="442"/>
    </location>
</feature>
<feature type="domain" description="Metalloprotease TldD/E N-terminal" evidence="2">
    <location>
        <begin position="21"/>
        <end position="84"/>
    </location>
</feature>
<evidence type="ECO:0000259" key="3">
    <source>
        <dbReference type="Pfam" id="PF19289"/>
    </source>
</evidence>
<dbReference type="InterPro" id="IPR035068">
    <property type="entry name" value="TldD/PmbA_N"/>
</dbReference>
<dbReference type="GO" id="GO:0005829">
    <property type="term" value="C:cytosol"/>
    <property type="evidence" value="ECO:0007669"/>
    <property type="project" value="TreeGrafter"/>
</dbReference>
<dbReference type="InterPro" id="IPR047657">
    <property type="entry name" value="PmbA"/>
</dbReference>
<evidence type="ECO:0000313" key="5">
    <source>
        <dbReference type="EMBL" id="ASI47673.1"/>
    </source>
</evidence>
<reference evidence="6" key="1">
    <citation type="submission" date="2018-06" db="EMBL/GenBank/DDBJ databases">
        <title>The Anaplasma ovis genome reveals a high proportion of pseudogenes.</title>
        <authorList>
            <person name="Liu Z."/>
            <person name="Peasley A.M."/>
            <person name="Yang J."/>
            <person name="Li Y."/>
            <person name="Guan G."/>
            <person name="Luo J."/>
            <person name="Yin H."/>
            <person name="Brayton K.A."/>
        </authorList>
    </citation>
    <scope>NUCLEOTIDE SEQUENCE [LARGE SCALE GENOMIC DNA]</scope>
    <source>
        <strain evidence="6">Haibei</strain>
    </source>
</reference>
<dbReference type="PANTHER" id="PTHR43421:SF1">
    <property type="entry name" value="METALLOPROTEASE PMBA"/>
    <property type="match status" value="1"/>
</dbReference>
<dbReference type="InterPro" id="IPR045569">
    <property type="entry name" value="Metalloprtase-TldD/E_C"/>
</dbReference>
<reference evidence="5 6" key="2">
    <citation type="journal article" date="2019" name="BMC Genomics">
        <title>The Anaplasma ovis genome reveals a high proportion of pseudogenes.</title>
        <authorList>
            <person name="Liu Z."/>
            <person name="Peasley A.M."/>
            <person name="Yang J."/>
            <person name="Li Y."/>
            <person name="Guan G."/>
            <person name="Luo J."/>
            <person name="Yin H."/>
            <person name="Brayton K.A."/>
        </authorList>
    </citation>
    <scope>NUCLEOTIDE SEQUENCE [LARGE SCALE GENOMIC DNA]</scope>
    <source>
        <strain evidence="5 6">Haibei</strain>
    </source>
</reference>
<dbReference type="Proteomes" id="UP000259762">
    <property type="component" value="Chromosome"/>
</dbReference>
<dbReference type="KEGG" id="aoh:AOV_02210"/>
<protein>
    <submittedName>
        <fullName evidence="5">PmbA protein</fullName>
    </submittedName>
</protein>
<dbReference type="RefSeq" id="WP_075138957.1">
    <property type="nucleotide sequence ID" value="NZ_CP015994.1"/>
</dbReference>
<dbReference type="GO" id="GO:0006508">
    <property type="term" value="P:proteolysis"/>
    <property type="evidence" value="ECO:0007669"/>
    <property type="project" value="InterPro"/>
</dbReference>
<sequence>MNTREITDKVIRAVRSRGVAWEIVVCAGESTAVSQRLLKHEETVYSKNCQIGLRVIIDGKRCSCISFNDPNKISDLVDAAIAIASSMPEDPYISISDVSGEYSEDISDMLLFDDSVVEVSRICEILNIMEDVALSYDGKIVNSEGASFSHSNSEMVLATSNGFMGSYKRSCFSTSVSVVSSDGGKMEVDYSFSVKNRFADLEKPEVLGKDAAARAFRRLNAREMQTCKVPVLFENRVASAFLRSFAAAINGGAIADKTSFLVDSIGSSIFRGDIHIVDDPLMPGGISTRPFDGEGICSRRNNVVEGGVLKSWLLDMRTAKQLGLHTTGSAVRCSNASISPGVSNFYIKSSGTSPELLMSDIKEGVYITDLFGSGVNLTTGDYSQGAFGFMIENGKVTHPVHGITVAGNLRDMFAGMHAANDLSFLRSVNSPTLRFDDMVVSGVS</sequence>
<proteinExistence type="inferred from homology"/>
<evidence type="ECO:0000259" key="2">
    <source>
        <dbReference type="Pfam" id="PF01523"/>
    </source>
</evidence>
<dbReference type="Pfam" id="PF19290">
    <property type="entry name" value="PmbA_TldD_2nd"/>
    <property type="match status" value="1"/>
</dbReference>
<dbReference type="InterPro" id="IPR036059">
    <property type="entry name" value="TldD/PmbA_sf"/>
</dbReference>
<organism evidence="5 6">
    <name type="scientific">Anaplasma ovis str. Haibei</name>
    <dbReference type="NCBI Taxonomy" id="1248439"/>
    <lineage>
        <taxon>Bacteria</taxon>
        <taxon>Pseudomonadati</taxon>
        <taxon>Pseudomonadota</taxon>
        <taxon>Alphaproteobacteria</taxon>
        <taxon>Rickettsiales</taxon>
        <taxon>Anaplasmataceae</taxon>
        <taxon>Anaplasma</taxon>
    </lineage>
</organism>
<dbReference type="GO" id="GO:0008237">
    <property type="term" value="F:metallopeptidase activity"/>
    <property type="evidence" value="ECO:0007669"/>
    <property type="project" value="InterPro"/>
</dbReference>
<name>A0A2Z2LEE6_9RICK</name>
<dbReference type="Pfam" id="PF19289">
    <property type="entry name" value="PmbA_TldD_3rd"/>
    <property type="match status" value="1"/>
</dbReference>
<dbReference type="PANTHER" id="PTHR43421">
    <property type="entry name" value="METALLOPROTEASE PMBA"/>
    <property type="match status" value="1"/>
</dbReference>
<dbReference type="Pfam" id="PF01523">
    <property type="entry name" value="PmbA_TldD_1st"/>
    <property type="match status" value="1"/>
</dbReference>
<gene>
    <name evidence="5" type="ORF">AOV_02210</name>
</gene>
<dbReference type="InterPro" id="IPR002510">
    <property type="entry name" value="Metalloprtase-TldD/E_N"/>
</dbReference>
<evidence type="ECO:0000313" key="6">
    <source>
        <dbReference type="Proteomes" id="UP000259762"/>
    </source>
</evidence>
<evidence type="ECO:0000259" key="4">
    <source>
        <dbReference type="Pfam" id="PF19290"/>
    </source>
</evidence>